<dbReference type="InterPro" id="IPR002104">
    <property type="entry name" value="Integrase_catalytic"/>
</dbReference>
<dbReference type="KEGG" id="nou:Natoc_1126"/>
<dbReference type="EMBL" id="CP003929">
    <property type="protein sequence ID" value="AGB36964.1"/>
    <property type="molecule type" value="Genomic_DNA"/>
</dbReference>
<evidence type="ECO:0000259" key="7">
    <source>
        <dbReference type="PROSITE" id="PS51898"/>
    </source>
</evidence>
<feature type="domain" description="Tyr recombinase" evidence="7">
    <location>
        <begin position="8"/>
        <end position="184"/>
    </location>
</feature>
<evidence type="ECO:0000256" key="4">
    <source>
        <dbReference type="SAM" id="MobiDB-lite"/>
    </source>
</evidence>
<evidence type="ECO:0000313" key="9">
    <source>
        <dbReference type="Proteomes" id="UP000010878"/>
    </source>
</evidence>
<dbReference type="SUPFAM" id="SSF56349">
    <property type="entry name" value="DNA breaking-rejoining enzymes"/>
    <property type="match status" value="1"/>
</dbReference>
<dbReference type="Pfam" id="PF15915">
    <property type="entry name" value="BAT"/>
    <property type="match status" value="1"/>
</dbReference>
<dbReference type="eggNOG" id="arCOG02282">
    <property type="taxonomic scope" value="Archaea"/>
</dbReference>
<keyword evidence="1" id="KW-0805">Transcription regulation</keyword>
<dbReference type="eggNOG" id="arCOG02276">
    <property type="taxonomic scope" value="Archaea"/>
</dbReference>
<dbReference type="InterPro" id="IPR031803">
    <property type="entry name" value="BAT_GAF/HTH-assoc"/>
</dbReference>
<dbReference type="GeneID" id="14402486"/>
<dbReference type="InterPro" id="IPR035965">
    <property type="entry name" value="PAS-like_dom_sf"/>
</dbReference>
<evidence type="ECO:0000256" key="2">
    <source>
        <dbReference type="ARBA" id="ARBA00023163"/>
    </source>
</evidence>
<dbReference type="STRING" id="694430.Natoc_1126"/>
<dbReference type="HOGENOM" id="CLU_010057_1_0_2"/>
<dbReference type="SUPFAM" id="SSF55785">
    <property type="entry name" value="PYP-like sensor domain (PAS domain)"/>
    <property type="match status" value="1"/>
</dbReference>
<dbReference type="PANTHER" id="PTHR34236:SF1">
    <property type="entry name" value="DIMETHYL SULFOXIDE REDUCTASE TRANSCRIPTIONAL ACTIVATOR"/>
    <property type="match status" value="1"/>
</dbReference>
<dbReference type="GO" id="GO:0003677">
    <property type="term" value="F:DNA binding"/>
    <property type="evidence" value="ECO:0007669"/>
    <property type="project" value="InterPro"/>
</dbReference>
<feature type="domain" description="PAS" evidence="5">
    <location>
        <begin position="218"/>
        <end position="275"/>
    </location>
</feature>
<dbReference type="PROSITE" id="PS50112">
    <property type="entry name" value="PAS"/>
    <property type="match status" value="1"/>
</dbReference>
<keyword evidence="9" id="KW-1185">Reference proteome</keyword>
<dbReference type="NCBIfam" id="TIGR00229">
    <property type="entry name" value="sensory_box"/>
    <property type="match status" value="1"/>
</dbReference>
<keyword evidence="2" id="KW-0804">Transcription</keyword>
<feature type="domain" description="PAC" evidence="6">
    <location>
        <begin position="277"/>
        <end position="329"/>
    </location>
</feature>
<dbReference type="PANTHER" id="PTHR34236">
    <property type="entry name" value="DIMETHYL SULFOXIDE REDUCTASE TRANSCRIPTIONAL ACTIVATOR"/>
    <property type="match status" value="1"/>
</dbReference>
<dbReference type="InterPro" id="IPR013762">
    <property type="entry name" value="Integrase-like_cat_sf"/>
</dbReference>
<evidence type="ECO:0000259" key="5">
    <source>
        <dbReference type="PROSITE" id="PS50112"/>
    </source>
</evidence>
<dbReference type="SMART" id="SM00091">
    <property type="entry name" value="PAS"/>
    <property type="match status" value="1"/>
</dbReference>
<dbReference type="AlphaFoldDB" id="L0JXX8"/>
<dbReference type="InterPro" id="IPR011010">
    <property type="entry name" value="DNA_brk_join_enz"/>
</dbReference>
<dbReference type="Gene3D" id="1.10.443.10">
    <property type="entry name" value="Intergrase catalytic core"/>
    <property type="match status" value="1"/>
</dbReference>
<protein>
    <submittedName>
        <fullName evidence="8">PAS domain S-box</fullName>
    </submittedName>
</protein>
<dbReference type="Gene3D" id="3.30.450.40">
    <property type="match status" value="1"/>
</dbReference>
<gene>
    <name evidence="8" type="ORF">Natoc_1126</name>
</gene>
<dbReference type="RefSeq" id="WP_015320416.1">
    <property type="nucleotide sequence ID" value="NC_019974.1"/>
</dbReference>
<dbReference type="SUPFAM" id="SSF55781">
    <property type="entry name" value="GAF domain-like"/>
    <property type="match status" value="2"/>
</dbReference>
<dbReference type="Gene3D" id="3.30.450.20">
    <property type="entry name" value="PAS domain"/>
    <property type="match status" value="1"/>
</dbReference>
<keyword evidence="3" id="KW-0233">DNA recombination</keyword>
<evidence type="ECO:0000259" key="6">
    <source>
        <dbReference type="PROSITE" id="PS50113"/>
    </source>
</evidence>
<evidence type="ECO:0000256" key="3">
    <source>
        <dbReference type="ARBA" id="ARBA00023172"/>
    </source>
</evidence>
<dbReference type="PROSITE" id="PS51898">
    <property type="entry name" value="TYR_RECOMBINASE"/>
    <property type="match status" value="1"/>
</dbReference>
<organism evidence="8 9">
    <name type="scientific">Natronococcus occultus SP4</name>
    <dbReference type="NCBI Taxonomy" id="694430"/>
    <lineage>
        <taxon>Archaea</taxon>
        <taxon>Methanobacteriati</taxon>
        <taxon>Methanobacteriota</taxon>
        <taxon>Stenosarchaea group</taxon>
        <taxon>Halobacteria</taxon>
        <taxon>Halobacteriales</taxon>
        <taxon>Natrialbaceae</taxon>
        <taxon>Natronococcus</taxon>
    </lineage>
</organism>
<dbReference type="GO" id="GO:0006310">
    <property type="term" value="P:DNA recombination"/>
    <property type="evidence" value="ECO:0007669"/>
    <property type="project" value="UniProtKB-KW"/>
</dbReference>
<reference evidence="8 9" key="1">
    <citation type="submission" date="2012-11" db="EMBL/GenBank/DDBJ databases">
        <title>FINISHED of Natronococcus occultus SP4, DSM 3396.</title>
        <authorList>
            <consortium name="DOE Joint Genome Institute"/>
            <person name="Eisen J."/>
            <person name="Huntemann M."/>
            <person name="Wei C.-L."/>
            <person name="Han J."/>
            <person name="Detter J.C."/>
            <person name="Han C."/>
            <person name="Tapia R."/>
            <person name="Chen A."/>
            <person name="Kyrpides N."/>
            <person name="Mavromatis K."/>
            <person name="Markowitz V."/>
            <person name="Szeto E."/>
            <person name="Ivanova N."/>
            <person name="Mikhailova N."/>
            <person name="Ovchinnikova G."/>
            <person name="Pagani I."/>
            <person name="Pati A."/>
            <person name="Goodwin L."/>
            <person name="Nordberg H.P."/>
            <person name="Cantor M.N."/>
            <person name="Hua S.X."/>
            <person name="Woyke T."/>
            <person name="Eisen J."/>
            <person name="Klenk H.-P."/>
            <person name="Klenk H.-P."/>
        </authorList>
    </citation>
    <scope>NUCLEOTIDE SEQUENCE [LARGE SCALE GENOMIC DNA]</scope>
    <source>
        <strain evidence="8 9">SP4</strain>
    </source>
</reference>
<dbReference type="OrthoDB" id="234125at2157"/>
<dbReference type="Proteomes" id="UP000010878">
    <property type="component" value="Chromosome"/>
</dbReference>
<proteinExistence type="predicted"/>
<dbReference type="Pfam" id="PF04967">
    <property type="entry name" value="HTH_10"/>
    <property type="match status" value="1"/>
</dbReference>
<evidence type="ECO:0000313" key="8">
    <source>
        <dbReference type="EMBL" id="AGB36964.1"/>
    </source>
</evidence>
<dbReference type="GO" id="GO:0015074">
    <property type="term" value="P:DNA integration"/>
    <property type="evidence" value="ECO:0007669"/>
    <property type="project" value="InterPro"/>
</dbReference>
<dbReference type="Pfam" id="PF13426">
    <property type="entry name" value="PAS_9"/>
    <property type="match status" value="1"/>
</dbReference>
<sequence length="748" mass="82723">MSLEEPESASATLSREEYESLLDAAETYREALVVRCCGEVGLRPTDLASVTLAAIDQVRTDPPRYLLRLPESRVAYLPTEIERELRRYARSNGISSDESVFSVSARRLQMLVAEVAERASERFDDPVLESVSTEDLRRYFLETALTDHGINPLVVKRVGGWSSFEALEPYLSSPTDEEIVEEFATVEAGPGTRSGGERAVSDGSVVRSLLAASDRCGLVRLDPDGYVDRWNRSAESTFGYRAGEIVGTHVSALYADEAVERGQPDQTLTRALEDGGYEGDCWLVREGGSRFRALELVTPLRDERHRLQGFALLVCDVSRYQERLEEARSVREDLERVHNVAARHRALTDALLEATSHEEVETATCSVLADGRTYDAAWIDRTTHSDRHGGWRTASGLEAEQVDRLVPEGWNEPGAAAPGRRPDDDYGAIGSELEDPEAGTPESAGPRTVSVATGIEATIGDGDAFAGRVAAVPIWYGDTVYGRLAVATERAAAFDERERAWLGTIGRQVGYAIAAIRRRNLLLSDRVVELEFVCRDEDSFFVETSRRLDCRVELDSLVPLSDSTQLYYVRLEGASPADVFERAETDPGIDDCRLIETYEDACRLEFVVEGSSPTLTLTEYGVTVREARFEEGTATIVAECAADADIRTIVAGLRSAFPDCELAGKRETERPVQTGREFREGLEERLTDRQEAALRAAYSGGYYDWPRESTAEEIADAMGVSSPTLHSHLRKGQHELLRTFFDDPTADE</sequence>
<evidence type="ECO:0000256" key="1">
    <source>
        <dbReference type="ARBA" id="ARBA00023015"/>
    </source>
</evidence>
<name>L0JXX8_9EURY</name>
<dbReference type="InterPro" id="IPR007050">
    <property type="entry name" value="HTH_bacterioopsin"/>
</dbReference>
<accession>L0JXX8</accession>
<dbReference type="InterPro" id="IPR000014">
    <property type="entry name" value="PAS"/>
</dbReference>
<feature type="region of interest" description="Disordered" evidence="4">
    <location>
        <begin position="409"/>
        <end position="447"/>
    </location>
</feature>
<dbReference type="eggNOG" id="arCOG02352">
    <property type="taxonomic scope" value="Archaea"/>
</dbReference>
<dbReference type="CDD" id="cd00130">
    <property type="entry name" value="PAS"/>
    <property type="match status" value="1"/>
</dbReference>
<dbReference type="InterPro" id="IPR029016">
    <property type="entry name" value="GAF-like_dom_sf"/>
</dbReference>
<dbReference type="InterPro" id="IPR000700">
    <property type="entry name" value="PAS-assoc_C"/>
</dbReference>
<dbReference type="PROSITE" id="PS50113">
    <property type="entry name" value="PAC"/>
    <property type="match status" value="1"/>
</dbReference>